<keyword evidence="3" id="KW-1185">Reference proteome</keyword>
<evidence type="ECO:0000313" key="3">
    <source>
        <dbReference type="Proteomes" id="UP000230423"/>
    </source>
</evidence>
<sequence>MLRPVLQLRKPLLPDDITQKRSSDVDGEIQSQNLEQRSSSDEKCRSVAKIILKATSTPHHTLLDALNLMSAEEEEDSIIADPALTKPLFSSSDVPQEFTNVSVPLLPVPRPNKTRRQLESVEARLRIFGDCSRVEVPSGYTAVETHSGVRLIEGGANIHDVSSMICLPRGRFVPVSRQ</sequence>
<organism evidence="2 3">
    <name type="scientific">Teladorsagia circumcincta</name>
    <name type="common">Brown stomach worm</name>
    <name type="synonym">Ostertagia circumcincta</name>
    <dbReference type="NCBI Taxonomy" id="45464"/>
    <lineage>
        <taxon>Eukaryota</taxon>
        <taxon>Metazoa</taxon>
        <taxon>Ecdysozoa</taxon>
        <taxon>Nematoda</taxon>
        <taxon>Chromadorea</taxon>
        <taxon>Rhabditida</taxon>
        <taxon>Rhabditina</taxon>
        <taxon>Rhabditomorpha</taxon>
        <taxon>Strongyloidea</taxon>
        <taxon>Trichostrongylidae</taxon>
        <taxon>Teladorsagia</taxon>
    </lineage>
</organism>
<gene>
    <name evidence="2" type="ORF">TELCIR_01993</name>
</gene>
<accession>A0A2G9V2I8</accession>
<dbReference type="Proteomes" id="UP000230423">
    <property type="component" value="Unassembled WGS sequence"/>
</dbReference>
<evidence type="ECO:0000313" key="2">
    <source>
        <dbReference type="EMBL" id="PIO75950.1"/>
    </source>
</evidence>
<dbReference type="OrthoDB" id="5871148at2759"/>
<reference evidence="2 3" key="1">
    <citation type="submission" date="2015-09" db="EMBL/GenBank/DDBJ databases">
        <title>Draft genome of the parasitic nematode Teladorsagia circumcincta isolate WARC Sus (inbred).</title>
        <authorList>
            <person name="Mitreva M."/>
        </authorList>
    </citation>
    <scope>NUCLEOTIDE SEQUENCE [LARGE SCALE GENOMIC DNA]</scope>
    <source>
        <strain evidence="2 3">S</strain>
    </source>
</reference>
<protein>
    <submittedName>
        <fullName evidence="2">Uncharacterized protein</fullName>
    </submittedName>
</protein>
<proteinExistence type="predicted"/>
<dbReference type="AlphaFoldDB" id="A0A2G9V2I8"/>
<evidence type="ECO:0000256" key="1">
    <source>
        <dbReference type="SAM" id="MobiDB-lite"/>
    </source>
</evidence>
<feature type="region of interest" description="Disordered" evidence="1">
    <location>
        <begin position="17"/>
        <end position="41"/>
    </location>
</feature>
<name>A0A2G9V2I8_TELCI</name>
<dbReference type="EMBL" id="KZ345091">
    <property type="protein sequence ID" value="PIO75950.1"/>
    <property type="molecule type" value="Genomic_DNA"/>
</dbReference>